<evidence type="ECO:0000313" key="3">
    <source>
        <dbReference type="Proteomes" id="UP001232156"/>
    </source>
</evidence>
<reference evidence="2 3" key="1">
    <citation type="submission" date="2023-08" db="EMBL/GenBank/DDBJ databases">
        <title>Alcaligenaceae gen. nov., a novel taxon isolated from the sludge of Yixing Pesticide Factory.</title>
        <authorList>
            <person name="Ruan L."/>
        </authorList>
    </citation>
    <scope>NUCLEOTIDE SEQUENCE [LARGE SCALE GENOMIC DNA]</scope>
    <source>
        <strain evidence="2 3">LG-2</strain>
    </source>
</reference>
<evidence type="ECO:0000259" key="1">
    <source>
        <dbReference type="Pfam" id="PF03417"/>
    </source>
</evidence>
<name>A0ABU1D863_9BURK</name>
<dbReference type="PANTHER" id="PTHR34180:SF1">
    <property type="entry name" value="BETA-ALANYL-DOPAMINE_CARCININE HYDROLASE"/>
    <property type="match status" value="1"/>
</dbReference>
<dbReference type="Proteomes" id="UP001232156">
    <property type="component" value="Unassembled WGS sequence"/>
</dbReference>
<keyword evidence="3" id="KW-1185">Reference proteome</keyword>
<comment type="caution">
    <text evidence="2">The sequence shown here is derived from an EMBL/GenBank/DDBJ whole genome shotgun (WGS) entry which is preliminary data.</text>
</comment>
<dbReference type="InterPro" id="IPR047801">
    <property type="entry name" value="Peptidase_C45"/>
</dbReference>
<proteinExistence type="predicted"/>
<dbReference type="InterPro" id="IPR047794">
    <property type="entry name" value="C45_proenzyme-like"/>
</dbReference>
<feature type="domain" description="Peptidase C45 hydrolase" evidence="1">
    <location>
        <begin position="115"/>
        <end position="320"/>
    </location>
</feature>
<gene>
    <name evidence="2" type="ORF">Q8947_11565</name>
</gene>
<protein>
    <submittedName>
        <fullName evidence="2">C45 family peptidase</fullName>
    </submittedName>
</protein>
<evidence type="ECO:0000313" key="2">
    <source>
        <dbReference type="EMBL" id="MDR4126617.1"/>
    </source>
</evidence>
<dbReference type="Pfam" id="PF03417">
    <property type="entry name" value="AAT"/>
    <property type="match status" value="1"/>
</dbReference>
<dbReference type="EMBL" id="JAUZQE010000030">
    <property type="protein sequence ID" value="MDR4126617.1"/>
    <property type="molecule type" value="Genomic_DNA"/>
</dbReference>
<organism evidence="2 3">
    <name type="scientific">Yanghanlia caeni</name>
    <dbReference type="NCBI Taxonomy" id="3064283"/>
    <lineage>
        <taxon>Bacteria</taxon>
        <taxon>Pseudomonadati</taxon>
        <taxon>Pseudomonadota</taxon>
        <taxon>Betaproteobacteria</taxon>
        <taxon>Burkholderiales</taxon>
        <taxon>Alcaligenaceae</taxon>
        <taxon>Yanghanlia</taxon>
    </lineage>
</organism>
<dbReference type="NCBIfam" id="NF040521">
    <property type="entry name" value="C45_proenzyme"/>
    <property type="match status" value="1"/>
</dbReference>
<dbReference type="InterPro" id="IPR005079">
    <property type="entry name" value="Peptidase_C45_hydrolase"/>
</dbReference>
<dbReference type="PANTHER" id="PTHR34180">
    <property type="entry name" value="PEPTIDASE C45"/>
    <property type="match status" value="1"/>
</dbReference>
<sequence length="345" mass="37301">MQKDPRMLATLSVSGTPFEVGQGLGLFGKAAVNDYLVKTPAWACVMQWRNTERASELQGLTREFFPEIWEEIEGLAQGLGLPADDVFLWNCRGDLWAMAPDGCTTVMSAGSQGLRITHNEDGDPGLAGRCAVASVQPQGQPAFASFVYPGSIPGHTFAVTQSGLAVTVNNIRWLDARLGVPRMVLMRALLATDGVARAVQLLRETPRAGGFHLAIADSGSQRLASVEFGPHVCSVVDVQGVQVHANHAIHPKARNLPQVITGSSGFRQIRAEQLAAQGHLEPRAVLADTGSERYPIYRCDPADPDNENTLGNVDIRIRDGAIEWEVRVHPGQEACLRFRNTAPVL</sequence>
<dbReference type="Gene3D" id="3.60.60.10">
    <property type="entry name" value="Penicillin V Acylase, Chain A"/>
    <property type="match status" value="1"/>
</dbReference>
<accession>A0ABU1D863</accession>
<dbReference type="RefSeq" id="WP_347287341.1">
    <property type="nucleotide sequence ID" value="NZ_JAUZQE010000030.1"/>
</dbReference>